<dbReference type="CDD" id="cd06170">
    <property type="entry name" value="LuxR_C_like"/>
    <property type="match status" value="1"/>
</dbReference>
<feature type="domain" description="HTH luxR-type" evidence="3">
    <location>
        <begin position="133"/>
        <end position="198"/>
    </location>
</feature>
<comment type="caution">
    <text evidence="5">The sequence shown here is derived from an EMBL/GenBank/DDBJ whole genome shotgun (WGS) entry which is preliminary data.</text>
</comment>
<dbReference type="PROSITE" id="PS50110">
    <property type="entry name" value="RESPONSE_REGULATORY"/>
    <property type="match status" value="1"/>
</dbReference>
<dbReference type="EMBL" id="JAVREQ010000001">
    <property type="protein sequence ID" value="MDT0377726.1"/>
    <property type="molecule type" value="Genomic_DNA"/>
</dbReference>
<accession>A0ABU2NL62</accession>
<feature type="domain" description="Response regulatory" evidence="4">
    <location>
        <begin position="4"/>
        <end position="119"/>
    </location>
</feature>
<proteinExistence type="predicted"/>
<evidence type="ECO:0000259" key="4">
    <source>
        <dbReference type="PROSITE" id="PS50110"/>
    </source>
</evidence>
<dbReference type="InterPro" id="IPR039420">
    <property type="entry name" value="WalR-like"/>
</dbReference>
<reference evidence="6" key="1">
    <citation type="submission" date="2023-07" db="EMBL/GenBank/DDBJ databases">
        <title>30 novel species of actinomycetes from the DSMZ collection.</title>
        <authorList>
            <person name="Nouioui I."/>
        </authorList>
    </citation>
    <scope>NUCLEOTIDE SEQUENCE [LARGE SCALE GENOMIC DNA]</scope>
    <source>
        <strain evidence="6">DSM 42041</strain>
    </source>
</reference>
<dbReference type="PROSITE" id="PS50043">
    <property type="entry name" value="HTH_LUXR_2"/>
    <property type="match status" value="1"/>
</dbReference>
<dbReference type="Gene3D" id="3.40.50.2300">
    <property type="match status" value="1"/>
</dbReference>
<dbReference type="InterPro" id="IPR011006">
    <property type="entry name" value="CheY-like_superfamily"/>
</dbReference>
<protein>
    <submittedName>
        <fullName evidence="5">Response regulator transcription factor</fullName>
    </submittedName>
</protein>
<dbReference type="InterPro" id="IPR000792">
    <property type="entry name" value="Tscrpt_reg_LuxR_C"/>
</dbReference>
<dbReference type="InterPro" id="IPR016032">
    <property type="entry name" value="Sig_transdc_resp-reg_C-effctor"/>
</dbReference>
<dbReference type="RefSeq" id="WP_311671654.1">
    <property type="nucleotide sequence ID" value="NZ_JAVREQ010000001.1"/>
</dbReference>
<evidence type="ECO:0000259" key="3">
    <source>
        <dbReference type="PROSITE" id="PS50043"/>
    </source>
</evidence>
<dbReference type="Pfam" id="PF00196">
    <property type="entry name" value="GerE"/>
    <property type="match status" value="1"/>
</dbReference>
<dbReference type="PRINTS" id="PR00038">
    <property type="entry name" value="HTHLUXR"/>
</dbReference>
<evidence type="ECO:0000313" key="6">
    <source>
        <dbReference type="Proteomes" id="UP001183414"/>
    </source>
</evidence>
<organism evidence="5 6">
    <name type="scientific">Streptomyces hazeniae</name>
    <dbReference type="NCBI Taxonomy" id="3075538"/>
    <lineage>
        <taxon>Bacteria</taxon>
        <taxon>Bacillati</taxon>
        <taxon>Actinomycetota</taxon>
        <taxon>Actinomycetes</taxon>
        <taxon>Kitasatosporales</taxon>
        <taxon>Streptomycetaceae</taxon>
        <taxon>Streptomyces</taxon>
    </lineage>
</organism>
<evidence type="ECO:0000313" key="5">
    <source>
        <dbReference type="EMBL" id="MDT0377726.1"/>
    </source>
</evidence>
<dbReference type="Gene3D" id="1.10.10.10">
    <property type="entry name" value="Winged helix-like DNA-binding domain superfamily/Winged helix DNA-binding domain"/>
    <property type="match status" value="1"/>
</dbReference>
<evidence type="ECO:0000256" key="1">
    <source>
        <dbReference type="ARBA" id="ARBA00023125"/>
    </source>
</evidence>
<dbReference type="InterPro" id="IPR036388">
    <property type="entry name" value="WH-like_DNA-bd_sf"/>
</dbReference>
<dbReference type="SUPFAM" id="SSF46894">
    <property type="entry name" value="C-terminal effector domain of the bipartite response regulators"/>
    <property type="match status" value="1"/>
</dbReference>
<dbReference type="Proteomes" id="UP001183414">
    <property type="component" value="Unassembled WGS sequence"/>
</dbReference>
<dbReference type="SMART" id="SM00421">
    <property type="entry name" value="HTH_LUXR"/>
    <property type="match status" value="1"/>
</dbReference>
<sequence length="200" mass="21714">MTIRILVADERRLISETLAETLKQVRDFDVVETVNDSRQIVPAVLRVRPTVAVLGATTTGRDELHLADELRAAAPDCGIAVIAAEPSRAVLDRAVAGVFSVIPNHARLTHLVHAIRGIVAGCPTIDPSLLRPPSRNSRQLNDREREVLRLTAGGAPIKEIAAELYLSPGTVRNVTSSAIKKLEGRNRFDAARIANSRGWL</sequence>
<keyword evidence="6" id="KW-1185">Reference proteome</keyword>
<dbReference type="SUPFAM" id="SSF52172">
    <property type="entry name" value="CheY-like"/>
    <property type="match status" value="1"/>
</dbReference>
<dbReference type="PANTHER" id="PTHR43214">
    <property type="entry name" value="TWO-COMPONENT RESPONSE REGULATOR"/>
    <property type="match status" value="1"/>
</dbReference>
<evidence type="ECO:0000256" key="2">
    <source>
        <dbReference type="PROSITE-ProRule" id="PRU00169"/>
    </source>
</evidence>
<name>A0ABU2NL62_9ACTN</name>
<gene>
    <name evidence="5" type="ORF">RM572_02920</name>
</gene>
<dbReference type="PANTHER" id="PTHR43214:SF42">
    <property type="entry name" value="TRANSCRIPTIONAL REGULATORY PROTEIN DESR"/>
    <property type="match status" value="1"/>
</dbReference>
<dbReference type="InterPro" id="IPR001789">
    <property type="entry name" value="Sig_transdc_resp-reg_receiver"/>
</dbReference>
<keyword evidence="1" id="KW-0238">DNA-binding</keyword>
<comment type="caution">
    <text evidence="2">Lacks conserved residue(s) required for the propagation of feature annotation.</text>
</comment>